<feature type="compositionally biased region" description="Low complexity" evidence="1">
    <location>
        <begin position="220"/>
        <end position="239"/>
    </location>
</feature>
<dbReference type="STRING" id="1365824.V5E4H3"/>
<feature type="region of interest" description="Disordered" evidence="1">
    <location>
        <begin position="219"/>
        <end position="239"/>
    </location>
</feature>
<organism evidence="2 3">
    <name type="scientific">Kalmanozyma brasiliensis (strain GHG001)</name>
    <name type="common">Yeast</name>
    <name type="synonym">Pseudozyma brasiliensis</name>
    <dbReference type="NCBI Taxonomy" id="1365824"/>
    <lineage>
        <taxon>Eukaryota</taxon>
        <taxon>Fungi</taxon>
        <taxon>Dikarya</taxon>
        <taxon>Basidiomycota</taxon>
        <taxon>Ustilaginomycotina</taxon>
        <taxon>Ustilaginomycetes</taxon>
        <taxon>Ustilaginales</taxon>
        <taxon>Ustilaginaceae</taxon>
        <taxon>Kalmanozyma</taxon>
    </lineage>
</organism>
<dbReference type="PANTHER" id="PTHR38701:SF1">
    <property type="entry name" value="UP-REGULATED DURING SEPTATION PROTEIN 1 DOMAIN-CONTAINING PROTEIN"/>
    <property type="match status" value="1"/>
</dbReference>
<reference evidence="3" key="1">
    <citation type="journal article" date="2013" name="Genome Announc.">
        <title>Draft genome sequence of Pseudozyma brasiliensis sp. nov. strain GHG001, a high producer of endo-1,4-xylanase isolated from an insect pest of sugarcane.</title>
        <authorList>
            <person name="Oliveira J.V.D.C."/>
            <person name="dos Santos R.A.C."/>
            <person name="Borges T.A."/>
            <person name="Riano-Pachon D.M."/>
            <person name="Goldman G.H."/>
        </authorList>
    </citation>
    <scope>NUCLEOTIDE SEQUENCE [LARGE SCALE GENOMIC DNA]</scope>
    <source>
        <strain evidence="3">GHG001</strain>
    </source>
</reference>
<feature type="compositionally biased region" description="Low complexity" evidence="1">
    <location>
        <begin position="19"/>
        <end position="46"/>
    </location>
</feature>
<dbReference type="HOGENOM" id="CLU_956841_0_0_1"/>
<dbReference type="AlphaFoldDB" id="V5E4H3"/>
<evidence type="ECO:0000313" key="3">
    <source>
        <dbReference type="Proteomes" id="UP000019377"/>
    </source>
</evidence>
<feature type="region of interest" description="Disordered" evidence="1">
    <location>
        <begin position="98"/>
        <end position="133"/>
    </location>
</feature>
<dbReference type="EMBL" id="KI545893">
    <property type="protein sequence ID" value="EST05066.1"/>
    <property type="molecule type" value="Genomic_DNA"/>
</dbReference>
<proteinExistence type="predicted"/>
<sequence length="291" mass="31073">MDLAMAAVPLRPNAEHRSSYASSTFSTHSAASQPLSPSSETPRSPSEVGEADEARVHRKLLDLEITNRSLLAINSALEVTKLKQAREIRELKKRLRDGKGLPVAATSRSSAGSAAFSDEDDLTDSDDDDDDLLVKDDPELEAAHQRCKLLVDHMVEQARKAILAEHDKPEHTGGKVLHPAELEEMQRELDEDGNNAEADTTAATDLLESSVTFDSSVADLSQSGHLPSSSSQFSELSELSGMDSSLASVSLQSIDVVFSGGADSNATSRDGSAPNMPYGGNLPSYPDVSID</sequence>
<evidence type="ECO:0000256" key="1">
    <source>
        <dbReference type="SAM" id="MobiDB-lite"/>
    </source>
</evidence>
<feature type="compositionally biased region" description="Low complexity" evidence="1">
    <location>
        <begin position="104"/>
        <end position="116"/>
    </location>
</feature>
<feature type="region of interest" description="Disordered" evidence="1">
    <location>
        <begin position="1"/>
        <end position="53"/>
    </location>
</feature>
<evidence type="ECO:0000313" key="2">
    <source>
        <dbReference type="EMBL" id="EST05066.1"/>
    </source>
</evidence>
<feature type="compositionally biased region" description="Acidic residues" evidence="1">
    <location>
        <begin position="117"/>
        <end position="131"/>
    </location>
</feature>
<dbReference type="eggNOG" id="ENOG502SDCC">
    <property type="taxonomic scope" value="Eukaryota"/>
</dbReference>
<feature type="region of interest" description="Disordered" evidence="1">
    <location>
        <begin position="260"/>
        <end position="291"/>
    </location>
</feature>
<dbReference type="Proteomes" id="UP000019377">
    <property type="component" value="Unassembled WGS sequence"/>
</dbReference>
<name>V5E4H3_KALBG</name>
<keyword evidence="3" id="KW-1185">Reference proteome</keyword>
<gene>
    <name evidence="2" type="ORF">PSEUBRA_SCAF7g04587</name>
</gene>
<dbReference type="PANTHER" id="PTHR38701">
    <property type="entry name" value="CHROMOSOME 8, WHOLE GENOME SHOTGUN SEQUENCE"/>
    <property type="match status" value="1"/>
</dbReference>
<accession>V5E4H3</accession>
<protein>
    <submittedName>
        <fullName evidence="2">Uncharacterized protein</fullName>
    </submittedName>
</protein>